<dbReference type="CDD" id="cd20358">
    <property type="entry name" value="Rcat_RBR_HOIL1"/>
    <property type="match status" value="1"/>
</dbReference>
<dbReference type="RefSeq" id="XP_022082292.1">
    <property type="nucleotide sequence ID" value="XM_022226600.1"/>
</dbReference>
<evidence type="ECO:0000256" key="8">
    <source>
        <dbReference type="ARBA" id="ARBA00022723"/>
    </source>
</evidence>
<feature type="compositionally biased region" description="Low complexity" evidence="15">
    <location>
        <begin position="132"/>
        <end position="156"/>
    </location>
</feature>
<feature type="region of interest" description="Disordered" evidence="15">
    <location>
        <begin position="374"/>
        <end position="429"/>
    </location>
</feature>
<dbReference type="CDD" id="cd20345">
    <property type="entry name" value="BRcat_RBR_HOIL1"/>
    <property type="match status" value="1"/>
</dbReference>
<comment type="catalytic activity">
    <reaction evidence="1">
        <text>[E2 ubiquitin-conjugating enzyme]-S-ubiquitinyl-L-cysteine + [acceptor protein]-L-lysine = [E2 ubiquitin-conjugating enzyme]-L-cysteine + [acceptor protein]-N(6)-ubiquitinyl-L-lysine.</text>
        <dbReference type="EC" id="2.3.2.31"/>
    </reaction>
</comment>
<dbReference type="Proteomes" id="UP000694845">
    <property type="component" value="Unplaced"/>
</dbReference>
<dbReference type="PANTHER" id="PTHR22770:SF13">
    <property type="entry name" value="RING-TYPE DOMAIN-CONTAINING PROTEIN"/>
    <property type="match status" value="1"/>
</dbReference>
<dbReference type="InterPro" id="IPR001876">
    <property type="entry name" value="Znf_RanBP2"/>
</dbReference>
<evidence type="ECO:0000256" key="3">
    <source>
        <dbReference type="ARBA" id="ARBA00008278"/>
    </source>
</evidence>
<dbReference type="SUPFAM" id="SSF90209">
    <property type="entry name" value="Ran binding protein zinc finger-like"/>
    <property type="match status" value="1"/>
</dbReference>
<dbReference type="PROSITE" id="PS00518">
    <property type="entry name" value="ZF_RING_1"/>
    <property type="match status" value="1"/>
</dbReference>
<evidence type="ECO:0000256" key="5">
    <source>
        <dbReference type="ARBA" id="ARBA00017887"/>
    </source>
</evidence>
<dbReference type="GO" id="GO:0043161">
    <property type="term" value="P:proteasome-mediated ubiquitin-dependent protein catabolic process"/>
    <property type="evidence" value="ECO:0007669"/>
    <property type="project" value="TreeGrafter"/>
</dbReference>
<dbReference type="GeneID" id="110974755"/>
<dbReference type="UniPathway" id="UPA00143"/>
<keyword evidence="10 13" id="KW-0863">Zinc-finger</keyword>
<evidence type="ECO:0000256" key="1">
    <source>
        <dbReference type="ARBA" id="ARBA00001798"/>
    </source>
</evidence>
<dbReference type="SUPFAM" id="SSF54236">
    <property type="entry name" value="Ubiquitin-like"/>
    <property type="match status" value="1"/>
</dbReference>
<dbReference type="InterPro" id="IPR001841">
    <property type="entry name" value="Znf_RING"/>
</dbReference>
<dbReference type="Gene3D" id="1.20.120.1750">
    <property type="match status" value="1"/>
</dbReference>
<evidence type="ECO:0000256" key="15">
    <source>
        <dbReference type="SAM" id="MobiDB-lite"/>
    </source>
</evidence>
<dbReference type="AlphaFoldDB" id="A0A8B7XQ40"/>
<evidence type="ECO:0000256" key="11">
    <source>
        <dbReference type="ARBA" id="ARBA00022786"/>
    </source>
</evidence>
<comment type="similarity">
    <text evidence="3">Belongs to the RBR family.</text>
</comment>
<dbReference type="Gene3D" id="2.30.30.380">
    <property type="entry name" value="Zn-finger domain of Sec23/24"/>
    <property type="match status" value="1"/>
</dbReference>
<feature type="domain" description="Ubiquitin-like" evidence="16">
    <location>
        <begin position="271"/>
        <end position="344"/>
    </location>
</feature>
<dbReference type="Gene3D" id="3.10.20.90">
    <property type="entry name" value="Phosphatidylinositol 3-kinase Catalytic Subunit, Chain A, domain 1"/>
    <property type="match status" value="1"/>
</dbReference>
<feature type="domain" description="RanBP2-type" evidence="18">
    <location>
        <begin position="433"/>
        <end position="462"/>
    </location>
</feature>
<dbReference type="InterPro" id="IPR000626">
    <property type="entry name" value="Ubiquitin-like_dom"/>
</dbReference>
<protein>
    <recommendedName>
        <fullName evidence="5">RanBP-type and C3HC4-type zinc finger-containing protein 1</fullName>
        <ecNumber evidence="4">2.3.2.31</ecNumber>
    </recommendedName>
</protein>
<dbReference type="InterPro" id="IPR036443">
    <property type="entry name" value="Znf_RanBP2_sf"/>
</dbReference>
<dbReference type="FunFam" id="1.20.120.1750:FF:000026">
    <property type="entry name" value="RANBP2-type and C3HC4-type zinc finger containing 1"/>
    <property type="match status" value="1"/>
</dbReference>
<proteinExistence type="inferred from homology"/>
<dbReference type="SUPFAM" id="SSF57850">
    <property type="entry name" value="RING/U-box"/>
    <property type="match status" value="3"/>
</dbReference>
<dbReference type="GO" id="GO:0061630">
    <property type="term" value="F:ubiquitin protein ligase activity"/>
    <property type="evidence" value="ECO:0007669"/>
    <property type="project" value="UniProtKB-EC"/>
</dbReference>
<keyword evidence="12" id="KW-0862">Zinc</keyword>
<feature type="compositionally biased region" description="Polar residues" evidence="15">
    <location>
        <begin position="157"/>
        <end position="170"/>
    </location>
</feature>
<dbReference type="GO" id="GO:0009893">
    <property type="term" value="P:positive regulation of metabolic process"/>
    <property type="evidence" value="ECO:0007669"/>
    <property type="project" value="UniProtKB-ARBA"/>
</dbReference>
<reference evidence="21 22" key="1">
    <citation type="submission" date="2025-04" db="UniProtKB">
        <authorList>
            <consortium name="RefSeq"/>
        </authorList>
    </citation>
    <scope>IDENTIFICATION</scope>
</reference>
<keyword evidence="6" id="KW-0597">Phosphoprotein</keyword>
<evidence type="ECO:0000313" key="21">
    <source>
        <dbReference type="RefSeq" id="XP_022082291.1"/>
    </source>
</evidence>
<evidence type="ECO:0000313" key="22">
    <source>
        <dbReference type="RefSeq" id="XP_022082292.1"/>
    </source>
</evidence>
<keyword evidence="14" id="KW-0175">Coiled coil</keyword>
<dbReference type="OrthoDB" id="261960at2759"/>
<evidence type="ECO:0000256" key="9">
    <source>
        <dbReference type="ARBA" id="ARBA00022737"/>
    </source>
</evidence>
<dbReference type="InterPro" id="IPR044066">
    <property type="entry name" value="TRIAD_supradom"/>
</dbReference>
<organism evidence="20 22">
    <name type="scientific">Acanthaster planci</name>
    <name type="common">Crown-of-thorns starfish</name>
    <dbReference type="NCBI Taxonomy" id="133434"/>
    <lineage>
        <taxon>Eukaryota</taxon>
        <taxon>Metazoa</taxon>
        <taxon>Echinodermata</taxon>
        <taxon>Eleutherozoa</taxon>
        <taxon>Asterozoa</taxon>
        <taxon>Asteroidea</taxon>
        <taxon>Valvatacea</taxon>
        <taxon>Valvatida</taxon>
        <taxon>Acanthasteridae</taxon>
        <taxon>Acanthaster</taxon>
    </lineage>
</organism>
<evidence type="ECO:0000256" key="14">
    <source>
        <dbReference type="SAM" id="Coils"/>
    </source>
</evidence>
<dbReference type="InterPro" id="IPR017907">
    <property type="entry name" value="Znf_RING_CS"/>
</dbReference>
<dbReference type="InterPro" id="IPR013083">
    <property type="entry name" value="Znf_RING/FYVE/PHD"/>
</dbReference>
<dbReference type="CDD" id="cd16633">
    <property type="entry name" value="mRING-HC-C3HC3D_RBR_HOIL1"/>
    <property type="match status" value="1"/>
</dbReference>
<evidence type="ECO:0000256" key="10">
    <source>
        <dbReference type="ARBA" id="ARBA00022771"/>
    </source>
</evidence>
<gene>
    <name evidence="21 22" type="primary">LOC110974755</name>
</gene>
<dbReference type="Pfam" id="PF00240">
    <property type="entry name" value="ubiquitin"/>
    <property type="match status" value="1"/>
</dbReference>
<evidence type="ECO:0000256" key="6">
    <source>
        <dbReference type="ARBA" id="ARBA00022553"/>
    </source>
</evidence>
<dbReference type="Pfam" id="PF01485">
    <property type="entry name" value="IBR"/>
    <property type="match status" value="1"/>
</dbReference>
<dbReference type="GO" id="GO:0008270">
    <property type="term" value="F:zinc ion binding"/>
    <property type="evidence" value="ECO:0007669"/>
    <property type="project" value="UniProtKB-KW"/>
</dbReference>
<dbReference type="InterPro" id="IPR029071">
    <property type="entry name" value="Ubiquitin-like_domsf"/>
</dbReference>
<feature type="domain" description="RING-type" evidence="17">
    <location>
        <begin position="531"/>
        <end position="576"/>
    </location>
</feature>
<dbReference type="GO" id="GO:0071797">
    <property type="term" value="C:LUBAC complex"/>
    <property type="evidence" value="ECO:0007669"/>
    <property type="project" value="TreeGrafter"/>
</dbReference>
<dbReference type="InterPro" id="IPR047557">
    <property type="entry name" value="Rcat_RBR_HOIL1"/>
</dbReference>
<evidence type="ECO:0000259" key="17">
    <source>
        <dbReference type="PROSITE" id="PS50089"/>
    </source>
</evidence>
<dbReference type="PANTHER" id="PTHR22770">
    <property type="entry name" value="UBIQUITIN CONJUGATING ENZYME 7 INTERACTING PROTEIN-RELATED"/>
    <property type="match status" value="1"/>
</dbReference>
<dbReference type="Gene3D" id="3.30.40.10">
    <property type="entry name" value="Zinc/RING finger domain, C3HC4 (zinc finger)"/>
    <property type="match status" value="1"/>
</dbReference>
<dbReference type="PROSITE" id="PS50053">
    <property type="entry name" value="UBIQUITIN_2"/>
    <property type="match status" value="1"/>
</dbReference>
<feature type="coiled-coil region" evidence="14">
    <location>
        <begin position="478"/>
        <end position="508"/>
    </location>
</feature>
<evidence type="ECO:0000313" key="20">
    <source>
        <dbReference type="Proteomes" id="UP000694845"/>
    </source>
</evidence>
<accession>A0A8B7XQ40</accession>
<dbReference type="GO" id="GO:0097039">
    <property type="term" value="P:protein linear polyubiquitination"/>
    <property type="evidence" value="ECO:0007669"/>
    <property type="project" value="TreeGrafter"/>
</dbReference>
<dbReference type="FunFam" id="3.30.40.10:FF:000137">
    <property type="entry name" value="RanBP-type and C3HC4-type zinc finger-containing protein 1"/>
    <property type="match status" value="1"/>
</dbReference>
<evidence type="ECO:0000256" key="7">
    <source>
        <dbReference type="ARBA" id="ARBA00022679"/>
    </source>
</evidence>
<dbReference type="EC" id="2.3.2.31" evidence="4"/>
<sequence>MITASKEETLLVLRGAFSQTFDEALGKWKDPFIPAKFYILQRENDFMLRISTDSPRHSDSLIFISTRQIGSVKKISDHLLQVNLRGSANPLEVILKFCLKFNAPQDQDHFFLLLKNAVEELKSRASRDQDMTTNQTPNPTTPQSPTIPTQQASSTQHNHTSGVSSENQQVPRRPPRPAPRYGTEASSKAPMAAKTATLPMAGIGGTASGFEASARGSGVDSLLTTLQRSIASGDGSGASEAAVNLAKKRTKLSITVDEIGDVPGVRSKFSLEVFVEDRHSSGAKIKLLDVNPNMTISFLKKLVFQNYSFPVEVQRWIIGRRIIKDTETLMDCRINSSTPVFLYLISAEKAGITQEETEMSLQAMQAQQMQYMSRRPAPIPGPQRNPFQMRGATAGPTLPSRGAAGREPPRDLATSPVSPLPLVPPEPKKPTAEEVGWHCPRCTLINPPTVPGCRACLEDRPDNYQIPDPDSYIMDPEEKAKQDELRRNEKLMEEMERKQRTEEKRNRDSNFQAILMADTVDLIPNTEEFECLICYTPVPAGEGVLLRECLHTFCEECLKGHILHNREPVIMCPYDDGAYTCPEALLEREIKALVSPEEFEQYLQRGLTVAESQDPNSFHCKTPDCKGFCFYDDDINFFQCPICGKENCLTCKAIHQGMNCKEYQDDIQRRAANDKAALMTKNMLEKMIANGEAMRCPQCSIIMLKKEGCDWVMCSMCKLEVCWITKGPRWGPAGNGDISGGCKCRVNAKRCHPNCANCH</sequence>
<keyword evidence="9" id="KW-0677">Repeat</keyword>
<dbReference type="InterPro" id="IPR047559">
    <property type="entry name" value="HOIL1_RBR_mRING-HC-C3HC3D"/>
</dbReference>
<evidence type="ECO:0000259" key="16">
    <source>
        <dbReference type="PROSITE" id="PS50053"/>
    </source>
</evidence>
<evidence type="ECO:0000256" key="12">
    <source>
        <dbReference type="ARBA" id="ARBA00022833"/>
    </source>
</evidence>
<keyword evidence="11" id="KW-0833">Ubl conjugation pathway</keyword>
<dbReference type="PROSITE" id="PS50199">
    <property type="entry name" value="ZF_RANBP2_2"/>
    <property type="match status" value="1"/>
</dbReference>
<dbReference type="PROSITE" id="PS50089">
    <property type="entry name" value="ZF_RING_2"/>
    <property type="match status" value="1"/>
</dbReference>
<dbReference type="RefSeq" id="XP_022082291.1">
    <property type="nucleotide sequence ID" value="XM_022226599.1"/>
</dbReference>
<evidence type="ECO:0000256" key="13">
    <source>
        <dbReference type="PROSITE-ProRule" id="PRU00322"/>
    </source>
</evidence>
<evidence type="ECO:0000256" key="2">
    <source>
        <dbReference type="ARBA" id="ARBA00004906"/>
    </source>
</evidence>
<dbReference type="PROSITE" id="PS01358">
    <property type="entry name" value="ZF_RANBP2_1"/>
    <property type="match status" value="1"/>
</dbReference>
<dbReference type="InterPro" id="IPR002867">
    <property type="entry name" value="IBR_dom"/>
</dbReference>
<dbReference type="InterPro" id="IPR051628">
    <property type="entry name" value="LUBAC_E3_Ligases"/>
</dbReference>
<dbReference type="InterPro" id="IPR047558">
    <property type="entry name" value="BRcat_RBR_HOIL1"/>
</dbReference>
<evidence type="ECO:0000259" key="19">
    <source>
        <dbReference type="PROSITE" id="PS51873"/>
    </source>
</evidence>
<feature type="domain" description="RING-type" evidence="19">
    <location>
        <begin position="527"/>
        <end position="755"/>
    </location>
</feature>
<name>A0A8B7XQ40_ACAPL</name>
<comment type="pathway">
    <text evidence="2">Protein modification; protein ubiquitination.</text>
</comment>
<evidence type="ECO:0000256" key="4">
    <source>
        <dbReference type="ARBA" id="ARBA00012251"/>
    </source>
</evidence>
<dbReference type="PROSITE" id="PS51873">
    <property type="entry name" value="TRIAD"/>
    <property type="match status" value="1"/>
</dbReference>
<keyword evidence="7" id="KW-0808">Transferase</keyword>
<feature type="region of interest" description="Disordered" evidence="15">
    <location>
        <begin position="124"/>
        <end position="191"/>
    </location>
</feature>
<dbReference type="KEGG" id="aplc:110974755"/>
<dbReference type="GO" id="GO:0043130">
    <property type="term" value="F:ubiquitin binding"/>
    <property type="evidence" value="ECO:0007669"/>
    <property type="project" value="TreeGrafter"/>
</dbReference>
<keyword evidence="8" id="KW-0479">Metal-binding</keyword>
<dbReference type="SMART" id="SM00213">
    <property type="entry name" value="UBQ"/>
    <property type="match status" value="1"/>
</dbReference>
<evidence type="ECO:0000259" key="18">
    <source>
        <dbReference type="PROSITE" id="PS50199"/>
    </source>
</evidence>
<keyword evidence="20" id="KW-1185">Reference proteome</keyword>